<keyword evidence="5" id="KW-0808">Transferase</keyword>
<evidence type="ECO:0000313" key="14">
    <source>
        <dbReference type="EMBL" id="MEY2183847.1"/>
    </source>
</evidence>
<dbReference type="PANTHER" id="PTHR45436">
    <property type="entry name" value="SENSOR HISTIDINE KINASE YKOH"/>
    <property type="match status" value="1"/>
</dbReference>
<dbReference type="SMART" id="SM00387">
    <property type="entry name" value="HATPase_c"/>
    <property type="match status" value="1"/>
</dbReference>
<dbReference type="Gene3D" id="6.10.340.10">
    <property type="match status" value="1"/>
</dbReference>
<organism evidence="14 15">
    <name type="scientific">Rhodanobacter humi</name>
    <dbReference type="NCBI Taxonomy" id="1888173"/>
    <lineage>
        <taxon>Bacteria</taxon>
        <taxon>Pseudomonadati</taxon>
        <taxon>Pseudomonadota</taxon>
        <taxon>Gammaproteobacteria</taxon>
        <taxon>Lysobacterales</taxon>
        <taxon>Rhodanobacteraceae</taxon>
        <taxon>Rhodanobacter</taxon>
    </lineage>
</organism>
<gene>
    <name evidence="14" type="ORF">AB7878_15605</name>
</gene>
<proteinExistence type="predicted"/>
<dbReference type="InterPro" id="IPR004358">
    <property type="entry name" value="Sig_transdc_His_kin-like_C"/>
</dbReference>
<feature type="transmembrane region" description="Helical" evidence="11">
    <location>
        <begin position="21"/>
        <end position="44"/>
    </location>
</feature>
<dbReference type="PROSITE" id="PS50885">
    <property type="entry name" value="HAMP"/>
    <property type="match status" value="1"/>
</dbReference>
<dbReference type="SMART" id="SM00304">
    <property type="entry name" value="HAMP"/>
    <property type="match status" value="1"/>
</dbReference>
<evidence type="ECO:0000256" key="5">
    <source>
        <dbReference type="ARBA" id="ARBA00022679"/>
    </source>
</evidence>
<dbReference type="InterPro" id="IPR003594">
    <property type="entry name" value="HATPase_dom"/>
</dbReference>
<reference evidence="14 15" key="1">
    <citation type="submission" date="2024-07" db="EMBL/GenBank/DDBJ databases">
        <title>Molecular mechanisms and environmental adaptations of flagellar loss and biofilm growth of Rhodanobacter under environmental stress.</title>
        <authorList>
            <person name="Chen M."/>
        </authorList>
    </citation>
    <scope>NUCLEOTIDE SEQUENCE [LARGE SCALE GENOMIC DNA]</scope>
    <source>
        <strain evidence="14 15">RS22</strain>
    </source>
</reference>
<dbReference type="CDD" id="cd00082">
    <property type="entry name" value="HisKA"/>
    <property type="match status" value="1"/>
</dbReference>
<dbReference type="PRINTS" id="PR00344">
    <property type="entry name" value="BCTRLSENSOR"/>
</dbReference>
<comment type="caution">
    <text evidence="14">The sequence shown here is derived from an EMBL/GenBank/DDBJ whole genome shotgun (WGS) entry which is preliminary data.</text>
</comment>
<evidence type="ECO:0000259" key="13">
    <source>
        <dbReference type="PROSITE" id="PS50885"/>
    </source>
</evidence>
<name>A0ABV4ATY5_9GAMM</name>
<dbReference type="Gene3D" id="3.30.565.10">
    <property type="entry name" value="Histidine kinase-like ATPase, C-terminal domain"/>
    <property type="match status" value="1"/>
</dbReference>
<dbReference type="InterPro" id="IPR050428">
    <property type="entry name" value="TCS_sensor_his_kinase"/>
</dbReference>
<evidence type="ECO:0000259" key="12">
    <source>
        <dbReference type="PROSITE" id="PS50109"/>
    </source>
</evidence>
<dbReference type="SUPFAM" id="SSF47384">
    <property type="entry name" value="Homodimeric domain of signal transducing histidine kinase"/>
    <property type="match status" value="1"/>
</dbReference>
<evidence type="ECO:0000256" key="10">
    <source>
        <dbReference type="ARBA" id="ARBA00023136"/>
    </source>
</evidence>
<keyword evidence="8 11" id="KW-1133">Transmembrane helix</keyword>
<dbReference type="InterPro" id="IPR036890">
    <property type="entry name" value="HATPase_C_sf"/>
</dbReference>
<dbReference type="CDD" id="cd00075">
    <property type="entry name" value="HATPase"/>
    <property type="match status" value="1"/>
</dbReference>
<evidence type="ECO:0000256" key="6">
    <source>
        <dbReference type="ARBA" id="ARBA00022692"/>
    </source>
</evidence>
<evidence type="ECO:0000256" key="3">
    <source>
        <dbReference type="ARBA" id="ARBA00012438"/>
    </source>
</evidence>
<dbReference type="GO" id="GO:0016301">
    <property type="term" value="F:kinase activity"/>
    <property type="evidence" value="ECO:0007669"/>
    <property type="project" value="UniProtKB-KW"/>
</dbReference>
<evidence type="ECO:0000256" key="2">
    <source>
        <dbReference type="ARBA" id="ARBA00004370"/>
    </source>
</evidence>
<dbReference type="Pfam" id="PF02518">
    <property type="entry name" value="HATPase_c"/>
    <property type="match status" value="1"/>
</dbReference>
<evidence type="ECO:0000256" key="4">
    <source>
        <dbReference type="ARBA" id="ARBA00022553"/>
    </source>
</evidence>
<keyword evidence="7 14" id="KW-0418">Kinase</keyword>
<dbReference type="PROSITE" id="PS50109">
    <property type="entry name" value="HIS_KIN"/>
    <property type="match status" value="1"/>
</dbReference>
<evidence type="ECO:0000256" key="11">
    <source>
        <dbReference type="SAM" id="Phobius"/>
    </source>
</evidence>
<dbReference type="EC" id="2.7.13.3" evidence="3"/>
<evidence type="ECO:0000256" key="7">
    <source>
        <dbReference type="ARBA" id="ARBA00022777"/>
    </source>
</evidence>
<feature type="domain" description="Histidine kinase" evidence="12">
    <location>
        <begin position="245"/>
        <end position="458"/>
    </location>
</feature>
<dbReference type="SUPFAM" id="SSF55874">
    <property type="entry name" value="ATPase domain of HSP90 chaperone/DNA topoisomerase II/histidine kinase"/>
    <property type="match status" value="1"/>
</dbReference>
<keyword evidence="9" id="KW-0902">Two-component regulatory system</keyword>
<evidence type="ECO:0000313" key="15">
    <source>
        <dbReference type="Proteomes" id="UP001562159"/>
    </source>
</evidence>
<dbReference type="Gene3D" id="1.10.287.130">
    <property type="match status" value="1"/>
</dbReference>
<accession>A0ABV4ATY5</accession>
<comment type="catalytic activity">
    <reaction evidence="1">
        <text>ATP + protein L-histidine = ADP + protein N-phospho-L-histidine.</text>
        <dbReference type="EC" id="2.7.13.3"/>
    </reaction>
</comment>
<feature type="domain" description="HAMP" evidence="13">
    <location>
        <begin position="184"/>
        <end position="237"/>
    </location>
</feature>
<dbReference type="SMART" id="SM00388">
    <property type="entry name" value="HisKA"/>
    <property type="match status" value="1"/>
</dbReference>
<keyword evidence="4" id="KW-0597">Phosphoprotein</keyword>
<dbReference type="SUPFAM" id="SSF158472">
    <property type="entry name" value="HAMP domain-like"/>
    <property type="match status" value="1"/>
</dbReference>
<dbReference type="Proteomes" id="UP001562159">
    <property type="component" value="Unassembled WGS sequence"/>
</dbReference>
<protein>
    <recommendedName>
        <fullName evidence="3">histidine kinase</fullName>
        <ecNumber evidence="3">2.7.13.3</ecNumber>
    </recommendedName>
</protein>
<dbReference type="CDD" id="cd06225">
    <property type="entry name" value="HAMP"/>
    <property type="match status" value="1"/>
</dbReference>
<dbReference type="EMBL" id="JBGBPY010000001">
    <property type="protein sequence ID" value="MEY2183847.1"/>
    <property type="molecule type" value="Genomic_DNA"/>
</dbReference>
<comment type="subcellular location">
    <subcellularLocation>
        <location evidence="2">Membrane</location>
    </subcellularLocation>
</comment>
<dbReference type="InterPro" id="IPR003661">
    <property type="entry name" value="HisK_dim/P_dom"/>
</dbReference>
<dbReference type="InterPro" id="IPR036097">
    <property type="entry name" value="HisK_dim/P_sf"/>
</dbReference>
<evidence type="ECO:0000256" key="1">
    <source>
        <dbReference type="ARBA" id="ARBA00000085"/>
    </source>
</evidence>
<dbReference type="Pfam" id="PF00672">
    <property type="entry name" value="HAMP"/>
    <property type="match status" value="1"/>
</dbReference>
<sequence>MTGSVPTTIRARLLRSSAFRLGALQAGLFALVALLLFAVTWWSVRNYVVAQVQRAIADEFGEIEAMPAGSRADAIAGMVAQAPQGPLYYGLFDGAGHRVAGDLSRAPSRPGWSTQTQDMLAGGRQASSLGVLVHAARLDDGRLLAVGRDRRSADRLDEELQEAFLWAGAASVFLALLGGVFTARSYLRRVEAVATAAARIAAGDLGVRVSGSGRGDEFDRLAQALNGMLERIQILMESVRQVSNDIAHDLRTPLAHLRQRLESATRAATDVATFRSAAERALADVDDVLATFAALLRIAQIESGRRRAGFCRVDLSGLLDSLVGDYAPLMEDQGRPLRTQLAQGIRIHGDHALLTQMFVNLIENSLRHTPPGTPVALALERRASGCRVTLDDAGPGIPAEARSRVIGRFVRLDAARSTPGSGLGLALVAAVADLHGAALAFGDASPGLSVQLDFVLQNSPSLAAPAARPFPAVDPIEG</sequence>
<dbReference type="PANTHER" id="PTHR45436:SF8">
    <property type="entry name" value="HISTIDINE KINASE"/>
    <property type="match status" value="1"/>
</dbReference>
<evidence type="ECO:0000256" key="8">
    <source>
        <dbReference type="ARBA" id="ARBA00022989"/>
    </source>
</evidence>
<keyword evidence="6 11" id="KW-0812">Transmembrane</keyword>
<dbReference type="InterPro" id="IPR003660">
    <property type="entry name" value="HAMP_dom"/>
</dbReference>
<keyword evidence="10 11" id="KW-0472">Membrane</keyword>
<evidence type="ECO:0000256" key="9">
    <source>
        <dbReference type="ARBA" id="ARBA00023012"/>
    </source>
</evidence>
<dbReference type="InterPro" id="IPR005467">
    <property type="entry name" value="His_kinase_dom"/>
</dbReference>
<keyword evidence="15" id="KW-1185">Reference proteome</keyword>